<dbReference type="Proteomes" id="UP000182229">
    <property type="component" value="Unassembled WGS sequence"/>
</dbReference>
<evidence type="ECO:0000259" key="5">
    <source>
        <dbReference type="Pfam" id="PF19290"/>
    </source>
</evidence>
<dbReference type="Pfam" id="PF19289">
    <property type="entry name" value="PmbA_TldD_3rd"/>
    <property type="match status" value="1"/>
</dbReference>
<feature type="domain" description="Metalloprotease TldD/E central" evidence="5">
    <location>
        <begin position="125"/>
        <end position="229"/>
    </location>
</feature>
<dbReference type="InterPro" id="IPR045569">
    <property type="entry name" value="Metalloprtase-TldD/E_C"/>
</dbReference>
<evidence type="ECO:0000313" key="7">
    <source>
        <dbReference type="Proteomes" id="UP000182229"/>
    </source>
</evidence>
<comment type="similarity">
    <text evidence="1">Belongs to the peptidase U62 family.</text>
</comment>
<comment type="caution">
    <text evidence="6">The sequence shown here is derived from an EMBL/GenBank/DDBJ whole genome shotgun (WGS) entry which is preliminary data.</text>
</comment>
<gene>
    <name evidence="6" type="ORF">BON30_19390</name>
</gene>
<dbReference type="InterPro" id="IPR047657">
    <property type="entry name" value="PmbA"/>
</dbReference>
<dbReference type="RefSeq" id="WP_071899815.1">
    <property type="nucleotide sequence ID" value="NZ_MPIN01000004.1"/>
</dbReference>
<dbReference type="PANTHER" id="PTHR43421">
    <property type="entry name" value="METALLOPROTEASE PMBA"/>
    <property type="match status" value="1"/>
</dbReference>
<organism evidence="6 7">
    <name type="scientific">Cystobacter ferrugineus</name>
    <dbReference type="NCBI Taxonomy" id="83449"/>
    <lineage>
        <taxon>Bacteria</taxon>
        <taxon>Pseudomonadati</taxon>
        <taxon>Myxococcota</taxon>
        <taxon>Myxococcia</taxon>
        <taxon>Myxococcales</taxon>
        <taxon>Cystobacterineae</taxon>
        <taxon>Archangiaceae</taxon>
        <taxon>Cystobacter</taxon>
    </lineage>
</organism>
<name>A0A1L9BBK9_9BACT</name>
<feature type="domain" description="Metalloprotease TldD/E N-terminal" evidence="3">
    <location>
        <begin position="35"/>
        <end position="91"/>
    </location>
</feature>
<dbReference type="GO" id="GO:0008237">
    <property type="term" value="F:metallopeptidase activity"/>
    <property type="evidence" value="ECO:0007669"/>
    <property type="project" value="InterPro"/>
</dbReference>
<protein>
    <submittedName>
        <fullName evidence="6">Peptidase U62</fullName>
    </submittedName>
</protein>
<sequence length="445" mass="48205">MSTTNSTSLEETARRAVDLARRHGANEASATAGRMRELEVQWRDGRVEKVSEATTRGLSLQLFVEGRYSAVSTSDLRPEALERFISDSIAMTRVLTPDEHRRLPEPEFYAGRASLDLMIEDPRQAQLSAEERQRFARELEEGARSADTKGAILSVTTGFGDLSREVFRVTSNGFEGGSRSTQFAASAEVSVQDPDGRRPEEGDSGFSRFFEDLPSATALGRRAGERALGRIGSVKGASAVLPMAVDNKAAGRLVSMLLSSMVGSAIQQKRSFLDGKLGQQVGSTLLSISDDPHLKRGLGSRLFDGEGITSRPMALFEEGVLRTYFIDSYYARKLQTRPTTGGPSNLSWKLGTKDRAGLLADLGEGILVTGFLGGNSSALTGDFSLGIQGFRVRGGQLAEPISEMNISGNQLDLWKRLVAVGNEPYRYSTSRTPTLVFEGVQFAGT</sequence>
<keyword evidence="7" id="KW-1185">Reference proteome</keyword>
<dbReference type="SUPFAM" id="SSF111283">
    <property type="entry name" value="Putative modulator of DNA gyrase, PmbA/TldD"/>
    <property type="match status" value="1"/>
</dbReference>
<evidence type="ECO:0000256" key="2">
    <source>
        <dbReference type="SAM" id="MobiDB-lite"/>
    </source>
</evidence>
<dbReference type="Gene3D" id="3.30.2290.10">
    <property type="entry name" value="PmbA/TldD superfamily"/>
    <property type="match status" value="1"/>
</dbReference>
<reference evidence="7" key="1">
    <citation type="submission" date="2016-11" db="EMBL/GenBank/DDBJ databases">
        <authorList>
            <person name="Shukria A."/>
            <person name="Stevens D.C."/>
        </authorList>
    </citation>
    <scope>NUCLEOTIDE SEQUENCE [LARGE SCALE GENOMIC DNA]</scope>
    <source>
        <strain evidence="7">Cbfe23</strain>
    </source>
</reference>
<proteinExistence type="inferred from homology"/>
<dbReference type="GO" id="GO:0006508">
    <property type="term" value="P:proteolysis"/>
    <property type="evidence" value="ECO:0007669"/>
    <property type="project" value="InterPro"/>
</dbReference>
<dbReference type="Pfam" id="PF01523">
    <property type="entry name" value="PmbA_TldD_1st"/>
    <property type="match status" value="1"/>
</dbReference>
<evidence type="ECO:0000256" key="1">
    <source>
        <dbReference type="ARBA" id="ARBA00005836"/>
    </source>
</evidence>
<evidence type="ECO:0000259" key="4">
    <source>
        <dbReference type="Pfam" id="PF19289"/>
    </source>
</evidence>
<feature type="domain" description="Metalloprotease TldD/E C-terminal" evidence="4">
    <location>
        <begin position="241"/>
        <end position="444"/>
    </location>
</feature>
<dbReference type="InterPro" id="IPR036059">
    <property type="entry name" value="TldD/PmbA_sf"/>
</dbReference>
<dbReference type="PANTHER" id="PTHR43421:SF1">
    <property type="entry name" value="METALLOPROTEASE PMBA"/>
    <property type="match status" value="1"/>
</dbReference>
<dbReference type="Pfam" id="PF19290">
    <property type="entry name" value="PmbA_TldD_2nd"/>
    <property type="match status" value="1"/>
</dbReference>
<accession>A0A1L9BBK9</accession>
<dbReference type="STRING" id="83449.BON30_19390"/>
<dbReference type="AlphaFoldDB" id="A0A1L9BBK9"/>
<dbReference type="InterPro" id="IPR035068">
    <property type="entry name" value="TldD/PmbA_N"/>
</dbReference>
<dbReference type="InterPro" id="IPR045570">
    <property type="entry name" value="Metalloprtase-TldD/E_cen_dom"/>
</dbReference>
<evidence type="ECO:0000259" key="3">
    <source>
        <dbReference type="Pfam" id="PF01523"/>
    </source>
</evidence>
<dbReference type="OrthoDB" id="9803618at2"/>
<dbReference type="EMBL" id="MPIN01000004">
    <property type="protein sequence ID" value="OJH39650.1"/>
    <property type="molecule type" value="Genomic_DNA"/>
</dbReference>
<feature type="region of interest" description="Disordered" evidence="2">
    <location>
        <begin position="179"/>
        <end position="207"/>
    </location>
</feature>
<dbReference type="InterPro" id="IPR002510">
    <property type="entry name" value="Metalloprtase-TldD/E_N"/>
</dbReference>
<evidence type="ECO:0000313" key="6">
    <source>
        <dbReference type="EMBL" id="OJH39650.1"/>
    </source>
</evidence>
<dbReference type="GO" id="GO:0005829">
    <property type="term" value="C:cytosol"/>
    <property type="evidence" value="ECO:0007669"/>
    <property type="project" value="TreeGrafter"/>
</dbReference>
<reference evidence="6 7" key="2">
    <citation type="submission" date="2016-12" db="EMBL/GenBank/DDBJ databases">
        <title>Draft Genome Sequence of Cystobacter ferrugineus Strain Cbfe23.</title>
        <authorList>
            <person name="Akbar S."/>
            <person name="Dowd S.E."/>
            <person name="Stevens D.C."/>
        </authorList>
    </citation>
    <scope>NUCLEOTIDE SEQUENCE [LARGE SCALE GENOMIC DNA]</scope>
    <source>
        <strain evidence="6 7">Cbfe23</strain>
    </source>
</reference>